<proteinExistence type="predicted"/>
<dbReference type="EMBL" id="HBUF01355000">
    <property type="protein sequence ID" value="CAG6716730.1"/>
    <property type="molecule type" value="Transcribed_RNA"/>
</dbReference>
<evidence type="ECO:0000313" key="1">
    <source>
        <dbReference type="EMBL" id="CAG6716730.1"/>
    </source>
</evidence>
<name>A0A8D8V4Q3_9HEMI</name>
<reference evidence="1" key="1">
    <citation type="submission" date="2021-05" db="EMBL/GenBank/DDBJ databases">
        <authorList>
            <person name="Alioto T."/>
            <person name="Alioto T."/>
            <person name="Gomez Garrido J."/>
        </authorList>
    </citation>
    <scope>NUCLEOTIDE SEQUENCE</scope>
</reference>
<sequence>MYDGRNSILRVLFFVQNERENSQTEESYTRGTDKTEDIKKIKRFKFFFLFSFLSQNLKKKEGNIQGGGGSFKLKHRGINRVFRRSIHITRKAAGLKTIHYPKLMLLPKSDSPRLFNVFTNSKCFSQVQVKVKKVTSENERRVRQIPNSVSSKAAGS</sequence>
<accession>A0A8D8V4Q3</accession>
<dbReference type="AlphaFoldDB" id="A0A8D8V4Q3"/>
<protein>
    <submittedName>
        <fullName evidence="1">Uncharacterized protein</fullName>
    </submittedName>
</protein>
<organism evidence="1">
    <name type="scientific">Cacopsylla melanoneura</name>
    <dbReference type="NCBI Taxonomy" id="428564"/>
    <lineage>
        <taxon>Eukaryota</taxon>
        <taxon>Metazoa</taxon>
        <taxon>Ecdysozoa</taxon>
        <taxon>Arthropoda</taxon>
        <taxon>Hexapoda</taxon>
        <taxon>Insecta</taxon>
        <taxon>Pterygota</taxon>
        <taxon>Neoptera</taxon>
        <taxon>Paraneoptera</taxon>
        <taxon>Hemiptera</taxon>
        <taxon>Sternorrhyncha</taxon>
        <taxon>Psylloidea</taxon>
        <taxon>Psyllidae</taxon>
        <taxon>Psyllinae</taxon>
        <taxon>Cacopsylla</taxon>
    </lineage>
</organism>